<sequence>MEQFSVVHSDDGGLTPMCTAGSHARNHKEQFDVFVPGGGHQNCSFDVMSDASGEIKWMD</sequence>
<accession>A0A1I7JHJ6</accession>
<name>A0A1I7JHJ6_9BACL</name>
<keyword evidence="2" id="KW-1185">Reference proteome</keyword>
<reference evidence="2" key="1">
    <citation type="submission" date="2016-10" db="EMBL/GenBank/DDBJ databases">
        <authorList>
            <person name="Varghese N."/>
        </authorList>
    </citation>
    <scope>NUCLEOTIDE SEQUENCE [LARGE SCALE GENOMIC DNA]</scope>
    <source>
        <strain evidence="2">DSM 17980</strain>
    </source>
</reference>
<gene>
    <name evidence="1" type="ORF">SAMN05421543_11031</name>
</gene>
<proteinExistence type="predicted"/>
<dbReference type="Proteomes" id="UP000183508">
    <property type="component" value="Unassembled WGS sequence"/>
</dbReference>
<dbReference type="AlphaFoldDB" id="A0A1I7JHJ6"/>
<organism evidence="1 2">
    <name type="scientific">Alicyclobacillus macrosporangiidus</name>
    <dbReference type="NCBI Taxonomy" id="392015"/>
    <lineage>
        <taxon>Bacteria</taxon>
        <taxon>Bacillati</taxon>
        <taxon>Bacillota</taxon>
        <taxon>Bacilli</taxon>
        <taxon>Bacillales</taxon>
        <taxon>Alicyclobacillaceae</taxon>
        <taxon>Alicyclobacillus</taxon>
    </lineage>
</organism>
<evidence type="ECO:0000313" key="2">
    <source>
        <dbReference type="Proteomes" id="UP000183508"/>
    </source>
</evidence>
<dbReference type="EMBL" id="FPBV01000010">
    <property type="protein sequence ID" value="SFU84654.1"/>
    <property type="molecule type" value="Genomic_DNA"/>
</dbReference>
<protein>
    <submittedName>
        <fullName evidence="1">Uncharacterized protein</fullName>
    </submittedName>
</protein>
<dbReference type="STRING" id="392015.SAMN05421543_11031"/>
<evidence type="ECO:0000313" key="1">
    <source>
        <dbReference type="EMBL" id="SFU84654.1"/>
    </source>
</evidence>